<dbReference type="Pfam" id="PF03816">
    <property type="entry name" value="LytR_cpsA_psr"/>
    <property type="match status" value="1"/>
</dbReference>
<feature type="transmembrane region" description="Helical" evidence="3">
    <location>
        <begin position="80"/>
        <end position="103"/>
    </location>
</feature>
<sequence>MDNKNEQKESLGLSESSLKKRTIIGRIILAIYFIASIITIGVLEYVQVLPNKFVFLGAFVLLVLFAAIGAIMKFKKSSKLFYIGSALAMILSIVLCVVCVYVVRGRLALEQITKNNQDKTEVCVYVRKDDKANNIKDAKNYTFGVLSSQDEDITEKTVDMINKDVGKSIKTKKLDNVNVSFQAIRDKKVDALILKKGYIDSFDDIEGFENISKELKVIATYEIKTESEKQVSGKLKDTFAIYISGIDTEGDPSVTSRSDVNIIAFVNVKTHQVMLLSTPRDYYVKIPGVSKGKYDKLTHAGLYGINKSIDTLEDIYGCKIDYYFRLNFTGFRNIIDALGGIEVNSDYKFTAHDGQKYSKGINKLDGTRALSFARERKAFKDMGDEQRGIDQMKVIKAVVKKCMSTKMLTNYESVIKSIEDSFETNIPYSVISELVKKQLDDGKEWNISTYHATGCNDKRVPYSLGSRAYVMIPSVESIDEGKKLIKELYDGKELDQDAIEKEEKRIRDRAENGILTKDNKKVKDLYNSSDDSSYSKHSYSDDDDYDSDYSSDYSSGSSSSKKKSSYKSSNDTSSRERSTEQSTARTPSRNKTRSTETKPKHTENKQQPTEPIENKVNPSSGNESEGGAAGSSSEGGSQEGGNTQEAPVTP</sequence>
<proteinExistence type="inferred from homology"/>
<evidence type="ECO:0000259" key="4">
    <source>
        <dbReference type="Pfam" id="PF03816"/>
    </source>
</evidence>
<dbReference type="EMBL" id="FNPG01000017">
    <property type="protein sequence ID" value="SDY42713.1"/>
    <property type="molecule type" value="Genomic_DNA"/>
</dbReference>
<feature type="compositionally biased region" description="Low complexity" evidence="2">
    <location>
        <begin position="619"/>
        <end position="642"/>
    </location>
</feature>
<feature type="compositionally biased region" description="Basic and acidic residues" evidence="2">
    <location>
        <begin position="593"/>
        <end position="604"/>
    </location>
</feature>
<keyword evidence="3" id="KW-0472">Membrane</keyword>
<dbReference type="InterPro" id="IPR004474">
    <property type="entry name" value="LytR_CpsA_psr"/>
</dbReference>
<dbReference type="OrthoDB" id="27330at2"/>
<protein>
    <submittedName>
        <fullName evidence="5">Transcriptional attenuator, LytR family</fullName>
    </submittedName>
</protein>
<dbReference type="AlphaFoldDB" id="A0A1H3JRZ4"/>
<dbReference type="NCBIfam" id="TIGR00350">
    <property type="entry name" value="lytR_cpsA_psr"/>
    <property type="match status" value="1"/>
</dbReference>
<feature type="compositionally biased region" description="Low complexity" evidence="2">
    <location>
        <begin position="550"/>
        <end position="559"/>
    </location>
</feature>
<name>A0A1H3JRZ4_9FIRM</name>
<keyword evidence="6" id="KW-1185">Reference proteome</keyword>
<accession>A0A1H3JRZ4</accession>
<feature type="domain" description="Cell envelope-related transcriptional attenuator" evidence="4">
    <location>
        <begin position="257"/>
        <end position="402"/>
    </location>
</feature>
<evidence type="ECO:0000256" key="3">
    <source>
        <dbReference type="SAM" id="Phobius"/>
    </source>
</evidence>
<gene>
    <name evidence="5" type="ORF">SAMN02910414_01549</name>
</gene>
<evidence type="ECO:0000313" key="5">
    <source>
        <dbReference type="EMBL" id="SDY42713.1"/>
    </source>
</evidence>
<dbReference type="RefSeq" id="WP_074717740.1">
    <property type="nucleotide sequence ID" value="NZ_FNPG01000017.1"/>
</dbReference>
<keyword evidence="3" id="KW-0812">Transmembrane</keyword>
<evidence type="ECO:0000313" key="6">
    <source>
        <dbReference type="Proteomes" id="UP000183918"/>
    </source>
</evidence>
<comment type="similarity">
    <text evidence="1">Belongs to the LytR/CpsA/Psr (LCP) family.</text>
</comment>
<keyword evidence="3" id="KW-1133">Transmembrane helix</keyword>
<feature type="region of interest" description="Disordered" evidence="2">
    <location>
        <begin position="524"/>
        <end position="650"/>
    </location>
</feature>
<dbReference type="PANTHER" id="PTHR33392:SF6">
    <property type="entry name" value="POLYISOPRENYL-TEICHOIC ACID--PEPTIDOGLYCAN TEICHOIC ACID TRANSFERASE TAGU"/>
    <property type="match status" value="1"/>
</dbReference>
<dbReference type="Gene3D" id="3.40.190.10">
    <property type="entry name" value="Periplasmic binding protein-like II"/>
    <property type="match status" value="1"/>
</dbReference>
<feature type="transmembrane region" description="Helical" evidence="3">
    <location>
        <begin position="53"/>
        <end position="71"/>
    </location>
</feature>
<evidence type="ECO:0000256" key="2">
    <source>
        <dbReference type="SAM" id="MobiDB-lite"/>
    </source>
</evidence>
<dbReference type="PANTHER" id="PTHR33392">
    <property type="entry name" value="POLYISOPRENYL-TEICHOIC ACID--PEPTIDOGLYCAN TEICHOIC ACID TRANSFERASE TAGU"/>
    <property type="match status" value="1"/>
</dbReference>
<feature type="transmembrane region" description="Helical" evidence="3">
    <location>
        <begin position="27"/>
        <end position="47"/>
    </location>
</feature>
<dbReference type="Gene3D" id="3.40.630.190">
    <property type="entry name" value="LCP protein"/>
    <property type="match status" value="1"/>
</dbReference>
<organism evidence="5 6">
    <name type="scientific">Lachnobacterium bovis DSM 14045</name>
    <dbReference type="NCBI Taxonomy" id="1122142"/>
    <lineage>
        <taxon>Bacteria</taxon>
        <taxon>Bacillati</taxon>
        <taxon>Bacillota</taxon>
        <taxon>Clostridia</taxon>
        <taxon>Lachnospirales</taxon>
        <taxon>Lachnospiraceae</taxon>
        <taxon>Lachnobacterium</taxon>
    </lineage>
</organism>
<reference evidence="5 6" key="1">
    <citation type="submission" date="2016-10" db="EMBL/GenBank/DDBJ databases">
        <authorList>
            <person name="de Groot N.N."/>
        </authorList>
    </citation>
    <scope>NUCLEOTIDE SEQUENCE [LARGE SCALE GENOMIC DNA]</scope>
    <source>
        <strain evidence="5 6">DSM 14045</strain>
    </source>
</reference>
<feature type="compositionally biased region" description="Low complexity" evidence="2">
    <location>
        <begin position="528"/>
        <end position="537"/>
    </location>
</feature>
<dbReference type="STRING" id="1122142.SAMN02910414_01549"/>
<dbReference type="InterPro" id="IPR050922">
    <property type="entry name" value="LytR/CpsA/Psr_CW_biosynth"/>
</dbReference>
<evidence type="ECO:0000256" key="1">
    <source>
        <dbReference type="ARBA" id="ARBA00006068"/>
    </source>
</evidence>
<dbReference type="Proteomes" id="UP000183918">
    <property type="component" value="Unassembled WGS sequence"/>
</dbReference>